<dbReference type="AlphaFoldDB" id="A0A1G6U088"/>
<dbReference type="InterPro" id="IPR047702">
    <property type="entry name" value="VgrG-rel"/>
</dbReference>
<gene>
    <name evidence="2" type="ORF">SAMN05216174_1105</name>
</gene>
<reference evidence="3" key="1">
    <citation type="submission" date="2016-10" db="EMBL/GenBank/DDBJ databases">
        <authorList>
            <person name="Varghese N."/>
            <person name="Submissions S."/>
        </authorList>
    </citation>
    <scope>NUCLEOTIDE SEQUENCE [LARGE SCALE GENOMIC DNA]</scope>
    <source>
        <strain evidence="3">IBRC-M 10403</strain>
    </source>
</reference>
<dbReference type="Pfam" id="PF04717">
    <property type="entry name" value="Phage_base_V"/>
    <property type="match status" value="1"/>
</dbReference>
<evidence type="ECO:0000313" key="3">
    <source>
        <dbReference type="Proteomes" id="UP000199501"/>
    </source>
</evidence>
<feature type="domain" description="Gp5/Type VI secretion system Vgr protein OB-fold" evidence="1">
    <location>
        <begin position="387"/>
        <end position="461"/>
    </location>
</feature>
<sequence>MTAAALSARSYSAYPLIEAPGALPKPWITQLVSCVVDENVGLPDTAVLTFRDPDHEFLTATGITIGTVLRISVTTASGKAQEVLFEGEVTALELDADPTGSFTVVRGFTKAHRLFRGRKVEAFRNMTAADIVRKVARGAGLSVGRIQAGTVTYTQLTQAGVSDWEFLRSLAQEHGAIVRVDGKGRIEFSKPEPAATAPPPGTPSLRNPFVLEYGRNLMSLRASLTSADQVGAVEVRGWDVATKKALVAVEPAVTSTTVAPGLPAAKVGAVFGARARMLVADAPYGTQAETAAAARSLASAVSAGFGEIEAVVEGNPLLRAGVPVALGNAGPAFSGKYTASAVRHVLEPGGGYRTTVMVSASPDRSLAGLVTGGNAPARSQKMPGLAIGIVTDIKEVGKAERGWVKLRFPWLDDNYVTDWVRTVQLGGHGGGGVFSPEVNDEVLVGFEQGSLDRPYVLGGLYNGVDSPSPHDVPLVDRRSGRVNRRSLVSRKGNRIELLDGTTASGVRIASGDKRLAIHIDETTGTIEVTVRARGGGRVLSAVTLTDRGITLDAKRGDLTLKGRSVSVEGTASVSVDGGAQAVLKGRIVRIN</sequence>
<dbReference type="RefSeq" id="WP_091453203.1">
    <property type="nucleotide sequence ID" value="NZ_FMZZ01000010.1"/>
</dbReference>
<dbReference type="Pfam" id="PF05954">
    <property type="entry name" value="Phage_GPD"/>
    <property type="match status" value="1"/>
</dbReference>
<dbReference type="InterPro" id="IPR037026">
    <property type="entry name" value="Vgr_OB-fold_dom_sf"/>
</dbReference>
<dbReference type="Proteomes" id="UP000199501">
    <property type="component" value="Unassembled WGS sequence"/>
</dbReference>
<dbReference type="NCBIfam" id="NF033848">
    <property type="entry name" value="VgrG_rel"/>
    <property type="match status" value="1"/>
</dbReference>
<dbReference type="SUPFAM" id="SSF69255">
    <property type="entry name" value="gp5 N-terminal domain-like"/>
    <property type="match status" value="1"/>
</dbReference>
<dbReference type="OrthoDB" id="1907165at2"/>
<protein>
    <submittedName>
        <fullName evidence="2">Uncharacterized conserved protein, implicated in type VI secretion and phage assembly</fullName>
    </submittedName>
</protein>
<organism evidence="2 3">
    <name type="scientific">Actinokineospora iranica</name>
    <dbReference type="NCBI Taxonomy" id="1271860"/>
    <lineage>
        <taxon>Bacteria</taxon>
        <taxon>Bacillati</taxon>
        <taxon>Actinomycetota</taxon>
        <taxon>Actinomycetes</taxon>
        <taxon>Pseudonocardiales</taxon>
        <taxon>Pseudonocardiaceae</taxon>
        <taxon>Actinokineospora</taxon>
    </lineage>
</organism>
<evidence type="ECO:0000313" key="2">
    <source>
        <dbReference type="EMBL" id="SDD33955.1"/>
    </source>
</evidence>
<dbReference type="SUPFAM" id="SSF69279">
    <property type="entry name" value="Phage tail proteins"/>
    <property type="match status" value="1"/>
</dbReference>
<dbReference type="InterPro" id="IPR006531">
    <property type="entry name" value="Gp5/Vgr_OB"/>
</dbReference>
<dbReference type="STRING" id="1271860.SAMN05216174_1105"/>
<name>A0A1G6U088_9PSEU</name>
<accession>A0A1G6U088</accession>
<proteinExistence type="predicted"/>
<keyword evidence="3" id="KW-1185">Reference proteome</keyword>
<dbReference type="EMBL" id="FMZZ01000010">
    <property type="protein sequence ID" value="SDD33955.1"/>
    <property type="molecule type" value="Genomic_DNA"/>
</dbReference>
<dbReference type="Gene3D" id="2.40.50.230">
    <property type="entry name" value="Gp5 N-terminal domain"/>
    <property type="match status" value="1"/>
</dbReference>
<evidence type="ECO:0000259" key="1">
    <source>
        <dbReference type="Pfam" id="PF04717"/>
    </source>
</evidence>